<accession>A0A319BTP0</accession>
<dbReference type="Proteomes" id="UP000248340">
    <property type="component" value="Unassembled WGS sequence"/>
</dbReference>
<dbReference type="EMBL" id="KZ821777">
    <property type="protein sequence ID" value="PYH75821.1"/>
    <property type="molecule type" value="Genomic_DNA"/>
</dbReference>
<proteinExistence type="predicted"/>
<reference evidence="4 5" key="1">
    <citation type="submission" date="2016-12" db="EMBL/GenBank/DDBJ databases">
        <title>The genomes of Aspergillus section Nigri reveals drivers in fungal speciation.</title>
        <authorList>
            <consortium name="DOE Joint Genome Institute"/>
            <person name="Vesth T.C."/>
            <person name="Nybo J."/>
            <person name="Theobald S."/>
            <person name="Brandl J."/>
            <person name="Frisvad J.C."/>
            <person name="Nielsen K.F."/>
            <person name="Lyhne E.K."/>
            <person name="Kogle M.E."/>
            <person name="Kuo A."/>
            <person name="Riley R."/>
            <person name="Clum A."/>
            <person name="Nolan M."/>
            <person name="Lipzen A."/>
            <person name="Salamov A."/>
            <person name="Henrissat B."/>
            <person name="Wiebenga A."/>
            <person name="De Vries R.P."/>
            <person name="Grigoriev I.V."/>
            <person name="Mortensen U.H."/>
            <person name="Andersen M.R."/>
            <person name="Baker S.E."/>
        </authorList>
    </citation>
    <scope>NUCLEOTIDE SEQUENCE [LARGE SCALE GENOMIC DNA]</scope>
    <source>
        <strain evidence="4 5">CBS 121591</strain>
    </source>
</reference>
<evidence type="ECO:0000256" key="1">
    <source>
        <dbReference type="PROSITE-ProRule" id="PRU00042"/>
    </source>
</evidence>
<protein>
    <recommendedName>
        <fullName evidence="3">C2H2-type domain-containing protein</fullName>
    </recommendedName>
</protein>
<evidence type="ECO:0000313" key="5">
    <source>
        <dbReference type="Proteomes" id="UP000248340"/>
    </source>
</evidence>
<sequence length="295" mass="32525">MSSPTDPGHPKQDVTPLGPVEPQTRKARCHICQATRPRAWYRCPACSQTYHESCVRLQGDACPACGVSWPVLRPREEQPVLQAGNAACQICKQPHPRPCRRCTTCRKACHRACAQAFGPACPACGTAWPVPAAPHSASASSHYAYRETPDGRYECTFKVKEKGEGNRPFGLLPCGKSYQLLTMLQAHYRQAHGRFLDCCQCPACGNCYPTMAILRAHLKYSHGRTLPRLRPCPICRVHRAPGRAWLMHMNEQHLLGPAGAVCTECGQLVVSWEAMEGHLEDVHDGPPVDVSESPE</sequence>
<dbReference type="InterPro" id="IPR013087">
    <property type="entry name" value="Znf_C2H2_type"/>
</dbReference>
<dbReference type="RefSeq" id="XP_025486021.1">
    <property type="nucleotide sequence ID" value="XM_025639723.1"/>
</dbReference>
<dbReference type="SMART" id="SM00355">
    <property type="entry name" value="ZnF_C2H2"/>
    <property type="match status" value="3"/>
</dbReference>
<dbReference type="PROSITE" id="PS50157">
    <property type="entry name" value="ZINC_FINGER_C2H2_2"/>
    <property type="match status" value="1"/>
</dbReference>
<keyword evidence="1" id="KW-0863">Zinc-finger</keyword>
<keyword evidence="5" id="KW-1185">Reference proteome</keyword>
<dbReference type="GeneID" id="37142465"/>
<name>A0A319BTP0_9EURO</name>
<evidence type="ECO:0000256" key="2">
    <source>
        <dbReference type="SAM" id="MobiDB-lite"/>
    </source>
</evidence>
<dbReference type="PROSITE" id="PS00028">
    <property type="entry name" value="ZINC_FINGER_C2H2_1"/>
    <property type="match status" value="2"/>
</dbReference>
<feature type="region of interest" description="Disordered" evidence="2">
    <location>
        <begin position="1"/>
        <end position="21"/>
    </location>
</feature>
<feature type="domain" description="C2H2-type" evidence="3">
    <location>
        <begin position="199"/>
        <end position="227"/>
    </location>
</feature>
<evidence type="ECO:0000313" key="4">
    <source>
        <dbReference type="EMBL" id="PYH75821.1"/>
    </source>
</evidence>
<dbReference type="VEuPathDB" id="FungiDB:BO82DRAFT_409125"/>
<gene>
    <name evidence="4" type="ORF">BO82DRAFT_409125</name>
</gene>
<keyword evidence="1" id="KW-0862">Zinc</keyword>
<evidence type="ECO:0000259" key="3">
    <source>
        <dbReference type="PROSITE" id="PS50157"/>
    </source>
</evidence>
<dbReference type="OrthoDB" id="8117402at2759"/>
<feature type="non-terminal residue" evidence="4">
    <location>
        <position position="295"/>
    </location>
</feature>
<dbReference type="GO" id="GO:0008270">
    <property type="term" value="F:zinc ion binding"/>
    <property type="evidence" value="ECO:0007669"/>
    <property type="project" value="UniProtKB-KW"/>
</dbReference>
<keyword evidence="1" id="KW-0479">Metal-binding</keyword>
<dbReference type="AlphaFoldDB" id="A0A319BTP0"/>
<organism evidence="4 5">
    <name type="scientific">Aspergillus uvarum CBS 121591</name>
    <dbReference type="NCBI Taxonomy" id="1448315"/>
    <lineage>
        <taxon>Eukaryota</taxon>
        <taxon>Fungi</taxon>
        <taxon>Dikarya</taxon>
        <taxon>Ascomycota</taxon>
        <taxon>Pezizomycotina</taxon>
        <taxon>Eurotiomycetes</taxon>
        <taxon>Eurotiomycetidae</taxon>
        <taxon>Eurotiales</taxon>
        <taxon>Aspergillaceae</taxon>
        <taxon>Aspergillus</taxon>
        <taxon>Aspergillus subgen. Circumdati</taxon>
    </lineage>
</organism>